<dbReference type="Proteomes" id="UP000279673">
    <property type="component" value="Unassembled WGS sequence"/>
</dbReference>
<protein>
    <submittedName>
        <fullName evidence="7">OmpA family protein</fullName>
    </submittedName>
</protein>
<dbReference type="PANTHER" id="PTHR30329">
    <property type="entry name" value="STATOR ELEMENT OF FLAGELLAR MOTOR COMPLEX"/>
    <property type="match status" value="1"/>
</dbReference>
<evidence type="ECO:0000313" key="7">
    <source>
        <dbReference type="EMBL" id="RLL61942.1"/>
    </source>
</evidence>
<dbReference type="Gene3D" id="3.30.1330.60">
    <property type="entry name" value="OmpA-like domain"/>
    <property type="match status" value="1"/>
</dbReference>
<dbReference type="PRINTS" id="PR01021">
    <property type="entry name" value="OMPADOMAIN"/>
</dbReference>
<dbReference type="EMBL" id="RCHI01000026">
    <property type="protein sequence ID" value="RLL61942.1"/>
    <property type="molecule type" value="Genomic_DNA"/>
</dbReference>
<keyword evidence="5" id="KW-0732">Signal</keyword>
<evidence type="ECO:0000259" key="6">
    <source>
        <dbReference type="PROSITE" id="PS51123"/>
    </source>
</evidence>
<keyword evidence="2 4" id="KW-0472">Membrane</keyword>
<name>A0A421BJD5_9RHOB</name>
<evidence type="ECO:0000256" key="4">
    <source>
        <dbReference type="PROSITE-ProRule" id="PRU00473"/>
    </source>
</evidence>
<reference evidence="7 8" key="1">
    <citation type="submission" date="2018-10" db="EMBL/GenBank/DDBJ databases">
        <title>Rhodobacter sp . BO-81.</title>
        <authorList>
            <person name="Im W.T."/>
        </authorList>
    </citation>
    <scope>NUCLEOTIDE SEQUENCE [LARGE SCALE GENOMIC DNA]</scope>
    <source>
        <strain evidence="7 8">BO-81</strain>
    </source>
</reference>
<dbReference type="CDD" id="cd07185">
    <property type="entry name" value="OmpA_C-like"/>
    <property type="match status" value="1"/>
</dbReference>
<organism evidence="7 8">
    <name type="scientific">Paenirhodobacter hankyongi</name>
    <dbReference type="NCBI Taxonomy" id="2294033"/>
    <lineage>
        <taxon>Bacteria</taxon>
        <taxon>Pseudomonadati</taxon>
        <taxon>Pseudomonadota</taxon>
        <taxon>Alphaproteobacteria</taxon>
        <taxon>Rhodobacterales</taxon>
        <taxon>Rhodobacter group</taxon>
        <taxon>Paenirhodobacter</taxon>
    </lineage>
</organism>
<evidence type="ECO:0000256" key="5">
    <source>
        <dbReference type="SAM" id="SignalP"/>
    </source>
</evidence>
<dbReference type="GO" id="GO:0009279">
    <property type="term" value="C:cell outer membrane"/>
    <property type="evidence" value="ECO:0007669"/>
    <property type="project" value="UniProtKB-SubCell"/>
</dbReference>
<feature type="chain" id="PRO_5019169861" evidence="5">
    <location>
        <begin position="22"/>
        <end position="222"/>
    </location>
</feature>
<dbReference type="InterPro" id="IPR036737">
    <property type="entry name" value="OmpA-like_sf"/>
</dbReference>
<sequence>MQRERPALRFGLILAAALALAGCTSDREVGSDYEGGGFGNATMNNTLMMSGERNIAISLTKKFAADVQNTVNFAFNSSTLDGQAQEILRRQADWIRQFPEVRFRVYGHTDLVGSDAYNKALGLRRAQAVVAFLTSQGISRARLEAVVSFGKTQPLVYTQAPNEQNRRTVTEVSGLMARNPQLLNGKYAEVIFREYVSGATQIPTNRVDNQNSAGVGMSGGGN</sequence>
<proteinExistence type="predicted"/>
<evidence type="ECO:0000256" key="2">
    <source>
        <dbReference type="ARBA" id="ARBA00023136"/>
    </source>
</evidence>
<evidence type="ECO:0000256" key="3">
    <source>
        <dbReference type="ARBA" id="ARBA00023237"/>
    </source>
</evidence>
<dbReference type="SUPFAM" id="SSF103088">
    <property type="entry name" value="OmpA-like"/>
    <property type="match status" value="1"/>
</dbReference>
<comment type="subcellular location">
    <subcellularLocation>
        <location evidence="1">Cell outer membrane</location>
    </subcellularLocation>
</comment>
<dbReference type="AlphaFoldDB" id="A0A421BJD5"/>
<feature type="signal peptide" evidence="5">
    <location>
        <begin position="1"/>
        <end position="21"/>
    </location>
</feature>
<keyword evidence="8" id="KW-1185">Reference proteome</keyword>
<dbReference type="InterPro" id="IPR050330">
    <property type="entry name" value="Bact_OuterMem_StrucFunc"/>
</dbReference>
<comment type="caution">
    <text evidence="7">The sequence shown here is derived from an EMBL/GenBank/DDBJ whole genome shotgun (WGS) entry which is preliminary data.</text>
</comment>
<dbReference type="InterPro" id="IPR006664">
    <property type="entry name" value="OMP_bac"/>
</dbReference>
<gene>
    <name evidence="7" type="ORF">DYS74_17605</name>
</gene>
<dbReference type="Pfam" id="PF00691">
    <property type="entry name" value="OmpA"/>
    <property type="match status" value="1"/>
</dbReference>
<dbReference type="PROSITE" id="PS51257">
    <property type="entry name" value="PROKAR_LIPOPROTEIN"/>
    <property type="match status" value="1"/>
</dbReference>
<accession>A0A421BJD5</accession>
<evidence type="ECO:0000256" key="1">
    <source>
        <dbReference type="ARBA" id="ARBA00004442"/>
    </source>
</evidence>
<dbReference type="RefSeq" id="WP_121534938.1">
    <property type="nucleotide sequence ID" value="NZ_RCHI01000026.1"/>
</dbReference>
<keyword evidence="3" id="KW-0998">Cell outer membrane</keyword>
<feature type="domain" description="OmpA-like" evidence="6">
    <location>
        <begin position="60"/>
        <end position="176"/>
    </location>
</feature>
<dbReference type="InterPro" id="IPR006665">
    <property type="entry name" value="OmpA-like"/>
</dbReference>
<evidence type="ECO:0000313" key="8">
    <source>
        <dbReference type="Proteomes" id="UP000279673"/>
    </source>
</evidence>
<dbReference type="PANTHER" id="PTHR30329:SF21">
    <property type="entry name" value="LIPOPROTEIN YIAD-RELATED"/>
    <property type="match status" value="1"/>
</dbReference>
<dbReference type="PROSITE" id="PS51123">
    <property type="entry name" value="OMPA_2"/>
    <property type="match status" value="1"/>
</dbReference>